<reference evidence="2" key="1">
    <citation type="submission" date="2019-09" db="EMBL/GenBank/DDBJ databases">
        <title>Draft genome information of white flower Hibiscus syriacus.</title>
        <authorList>
            <person name="Kim Y.-M."/>
        </authorList>
    </citation>
    <scope>NUCLEOTIDE SEQUENCE [LARGE SCALE GENOMIC DNA]</scope>
    <source>
        <strain evidence="2">YM2019G1</strain>
    </source>
</reference>
<dbReference type="Pfam" id="PF12481">
    <property type="entry name" value="DUF3700"/>
    <property type="match status" value="1"/>
</dbReference>
<keyword evidence="3" id="KW-1185">Reference proteome</keyword>
<evidence type="ECO:0000313" key="2">
    <source>
        <dbReference type="EMBL" id="KAE8733248.1"/>
    </source>
</evidence>
<dbReference type="PANTHER" id="PTHR45952">
    <property type="entry name" value="ALUMINUM INDUCED PROTEIN WITH YGL AND LRDR MOTIFS"/>
    <property type="match status" value="1"/>
</dbReference>
<sequence length="164" mass="18199">MLVVFEKVIGNPPEELGLPSSGLDRKRTREAKSKTLLVAIDHEASFELKWGMAGDGSLVLSDDPNAIQEACCFFINSNGLISVDHPLHKVKAITREDEDGNICGVMFQVDLFTRLPSIPHTGSATNWRMLPLPSRATEKRRSFYRKVSENIIISVSMRSNGEAE</sequence>
<evidence type="ECO:0000313" key="3">
    <source>
        <dbReference type="Proteomes" id="UP000436088"/>
    </source>
</evidence>
<dbReference type="EMBL" id="VEPZ02000123">
    <property type="protein sequence ID" value="KAE8733248.1"/>
    <property type="molecule type" value="Genomic_DNA"/>
</dbReference>
<dbReference type="InterPro" id="IPR044828">
    <property type="entry name" value="TSJT1-like"/>
</dbReference>
<protein>
    <submittedName>
        <fullName evidence="2">DNA mismatch repair protein MutS isoform 1</fullName>
    </submittedName>
</protein>
<dbReference type="PANTHER" id="PTHR45952:SF8">
    <property type="entry name" value="STEM-SPECIFIC PROTEIN TSJT1"/>
    <property type="match status" value="1"/>
</dbReference>
<accession>A0A6A3D0J4</accession>
<feature type="domain" description="DUF3700" evidence="1">
    <location>
        <begin position="2"/>
        <end position="109"/>
    </location>
</feature>
<name>A0A6A3D0J4_HIBSY</name>
<dbReference type="SMART" id="SM01172">
    <property type="entry name" value="DUF3700"/>
    <property type="match status" value="1"/>
</dbReference>
<dbReference type="Proteomes" id="UP000436088">
    <property type="component" value="Unassembled WGS sequence"/>
</dbReference>
<comment type="caution">
    <text evidence="2">The sequence shown here is derived from an EMBL/GenBank/DDBJ whole genome shotgun (WGS) entry which is preliminary data.</text>
</comment>
<dbReference type="InterPro" id="IPR024286">
    <property type="entry name" value="DUF3700"/>
</dbReference>
<organism evidence="2 3">
    <name type="scientific">Hibiscus syriacus</name>
    <name type="common">Rose of Sharon</name>
    <dbReference type="NCBI Taxonomy" id="106335"/>
    <lineage>
        <taxon>Eukaryota</taxon>
        <taxon>Viridiplantae</taxon>
        <taxon>Streptophyta</taxon>
        <taxon>Embryophyta</taxon>
        <taxon>Tracheophyta</taxon>
        <taxon>Spermatophyta</taxon>
        <taxon>Magnoliopsida</taxon>
        <taxon>eudicotyledons</taxon>
        <taxon>Gunneridae</taxon>
        <taxon>Pentapetalae</taxon>
        <taxon>rosids</taxon>
        <taxon>malvids</taxon>
        <taxon>Malvales</taxon>
        <taxon>Malvaceae</taxon>
        <taxon>Malvoideae</taxon>
        <taxon>Hibiscus</taxon>
    </lineage>
</organism>
<gene>
    <name evidence="2" type="ORF">F3Y22_tig00001478pilonHSYRG00536</name>
</gene>
<evidence type="ECO:0000259" key="1">
    <source>
        <dbReference type="SMART" id="SM01172"/>
    </source>
</evidence>
<proteinExistence type="predicted"/>
<dbReference type="AlphaFoldDB" id="A0A6A3D0J4"/>